<organism evidence="1 2">
    <name type="scientific">Priestia filamentosa</name>
    <dbReference type="NCBI Taxonomy" id="1402861"/>
    <lineage>
        <taxon>Bacteria</taxon>
        <taxon>Bacillati</taxon>
        <taxon>Bacillota</taxon>
        <taxon>Bacilli</taxon>
        <taxon>Bacillales</taxon>
        <taxon>Bacillaceae</taxon>
        <taxon>Priestia</taxon>
    </lineage>
</organism>
<dbReference type="AlphaFoldDB" id="A0A0H4KIM1"/>
<evidence type="ECO:0000313" key="2">
    <source>
        <dbReference type="Proteomes" id="UP000036202"/>
    </source>
</evidence>
<dbReference type="PATRIC" id="fig|135735.6.peg.3418"/>
<proteinExistence type="predicted"/>
<dbReference type="RefSeq" id="WP_019392260.1">
    <property type="nucleotide sequence ID" value="NZ_ALIM01000014.1"/>
</dbReference>
<sequence length="64" mass="7466">MALSLFSIAYFVFKILLYGLCVYGLIVGILFLNRKQQLDEERNEKLAELVRIASTQKELQKEEQ</sequence>
<reference evidence="1 2" key="1">
    <citation type="journal article" date="2015" name="PLoS ONE">
        <title>Genome Sequence of Bacillus endophyticus and Analysis of Its Companion Mechanism in the Ketogulonigenium vulgare-Bacillus Strain Consortium.</title>
        <authorList>
            <person name="Jia N."/>
            <person name="Du J."/>
            <person name="Ding M.Z."/>
            <person name="Gao F."/>
            <person name="Yuan Y.J."/>
        </authorList>
    </citation>
    <scope>NUCLEOTIDE SEQUENCE [LARGE SCALE GENOMIC DNA]</scope>
    <source>
        <strain evidence="1 2">Hbe603</strain>
    </source>
</reference>
<gene>
    <name evidence="1" type="ORF">BEH_16100</name>
</gene>
<keyword evidence="2" id="KW-1185">Reference proteome</keyword>
<accession>A0A1X7DGI6</accession>
<dbReference type="Proteomes" id="UP000036202">
    <property type="component" value="Chromosome"/>
</dbReference>
<accession>A0A0H4KIM1</accession>
<dbReference type="EMBL" id="CP011974">
    <property type="protein sequence ID" value="AKO93460.1"/>
    <property type="molecule type" value="Genomic_DNA"/>
</dbReference>
<dbReference type="GeneID" id="93700662"/>
<evidence type="ECO:0000313" key="1">
    <source>
        <dbReference type="EMBL" id="AKO93460.1"/>
    </source>
</evidence>
<reference evidence="2" key="2">
    <citation type="submission" date="2015-06" db="EMBL/GenBank/DDBJ databases">
        <title>Genome Sequence of Bacillus endophyticus and Analysis of its Companion Mechanism in the Ketogulonigenium vulgare-Bacillus strain Consortium.</title>
        <authorList>
            <person name="Jia N."/>
            <person name="Du J."/>
            <person name="Ding M.-Z."/>
            <person name="Gao F."/>
            <person name="Yuan Y.-J."/>
        </authorList>
    </citation>
    <scope>NUCLEOTIDE SEQUENCE [LARGE SCALE GENOMIC DNA]</scope>
    <source>
        <strain evidence="2">Hbe603</strain>
    </source>
</reference>
<dbReference type="KEGG" id="beo:BEH_16100"/>
<protein>
    <submittedName>
        <fullName evidence="1">Uncharacterized protein</fullName>
    </submittedName>
</protein>
<name>A0A0H4KIM1_9BACI</name>